<feature type="region of interest" description="Disordered" evidence="1">
    <location>
        <begin position="47"/>
        <end position="74"/>
    </location>
</feature>
<protein>
    <submittedName>
        <fullName evidence="2">Uncharacterized protein</fullName>
    </submittedName>
</protein>
<reference evidence="2" key="1">
    <citation type="submission" date="2014-09" db="EMBL/GenBank/DDBJ databases">
        <authorList>
            <person name="Magalhaes I.L.F."/>
            <person name="Oliveira U."/>
            <person name="Santos F.R."/>
            <person name="Vidigal T.H.D.A."/>
            <person name="Brescovit A.D."/>
            <person name="Santos A.J."/>
        </authorList>
    </citation>
    <scope>NUCLEOTIDE SEQUENCE</scope>
    <source>
        <tissue evidence="2">Shoot tissue taken approximately 20 cm above the soil surface</tissue>
    </source>
</reference>
<organism evidence="2">
    <name type="scientific">Arundo donax</name>
    <name type="common">Giant reed</name>
    <name type="synonym">Donax arundinaceus</name>
    <dbReference type="NCBI Taxonomy" id="35708"/>
    <lineage>
        <taxon>Eukaryota</taxon>
        <taxon>Viridiplantae</taxon>
        <taxon>Streptophyta</taxon>
        <taxon>Embryophyta</taxon>
        <taxon>Tracheophyta</taxon>
        <taxon>Spermatophyta</taxon>
        <taxon>Magnoliopsida</taxon>
        <taxon>Liliopsida</taxon>
        <taxon>Poales</taxon>
        <taxon>Poaceae</taxon>
        <taxon>PACMAD clade</taxon>
        <taxon>Arundinoideae</taxon>
        <taxon>Arundineae</taxon>
        <taxon>Arundo</taxon>
    </lineage>
</organism>
<evidence type="ECO:0000313" key="2">
    <source>
        <dbReference type="EMBL" id="JAD64689.1"/>
    </source>
</evidence>
<sequence>MPPAAARVDPSSRSWLLGRLLRRAGGRDDGEAHLDGDKEDAKELVLLVSGGAGRGRGRRRRSQGTRDAGKAAAR</sequence>
<evidence type="ECO:0000256" key="1">
    <source>
        <dbReference type="SAM" id="MobiDB-lite"/>
    </source>
</evidence>
<name>A0A0A9BL62_ARUDO</name>
<proteinExistence type="predicted"/>
<accession>A0A0A9BL62</accession>
<dbReference type="EMBL" id="GBRH01233206">
    <property type="protein sequence ID" value="JAD64689.1"/>
    <property type="molecule type" value="Transcribed_RNA"/>
</dbReference>
<reference evidence="2" key="2">
    <citation type="journal article" date="2015" name="Data Brief">
        <title>Shoot transcriptome of the giant reed, Arundo donax.</title>
        <authorList>
            <person name="Barrero R.A."/>
            <person name="Guerrero F.D."/>
            <person name="Moolhuijzen P."/>
            <person name="Goolsby J.A."/>
            <person name="Tidwell J."/>
            <person name="Bellgard S.E."/>
            <person name="Bellgard M.I."/>
        </authorList>
    </citation>
    <scope>NUCLEOTIDE SEQUENCE</scope>
    <source>
        <tissue evidence="2">Shoot tissue taken approximately 20 cm above the soil surface</tissue>
    </source>
</reference>
<dbReference type="AlphaFoldDB" id="A0A0A9BL62"/>